<dbReference type="Ensembl" id="ENSPNAT00000043051.1">
    <property type="protein sequence ID" value="ENSPNAP00000073555.1"/>
    <property type="gene ID" value="ENSPNAG00000030379.1"/>
</dbReference>
<evidence type="ECO:0000256" key="1">
    <source>
        <dbReference type="ARBA" id="ARBA00022737"/>
    </source>
</evidence>
<feature type="domain" description="Fibronectin type-III" evidence="4">
    <location>
        <begin position="137"/>
        <end position="231"/>
    </location>
</feature>
<dbReference type="FunFam" id="2.60.40.10:FF:000034">
    <property type="entry name" value="Titin isoform A"/>
    <property type="match status" value="2"/>
</dbReference>
<keyword evidence="2" id="KW-0393">Immunoglobulin domain</keyword>
<feature type="domain" description="Fibronectin type-III" evidence="4">
    <location>
        <begin position="330"/>
        <end position="424"/>
    </location>
</feature>
<dbReference type="GO" id="GO:0031430">
    <property type="term" value="C:M band"/>
    <property type="evidence" value="ECO:0007669"/>
    <property type="project" value="TreeGrafter"/>
</dbReference>
<protein>
    <recommendedName>
        <fullName evidence="7">Titin</fullName>
    </recommendedName>
</protein>
<dbReference type="CDD" id="cd00063">
    <property type="entry name" value="FN3"/>
    <property type="match status" value="9"/>
</dbReference>
<dbReference type="GO" id="GO:0045214">
    <property type="term" value="P:sarcomere organization"/>
    <property type="evidence" value="ECO:0007669"/>
    <property type="project" value="TreeGrafter"/>
</dbReference>
<dbReference type="FunFam" id="2.60.40.10:FF:000002">
    <property type="entry name" value="Titin a"/>
    <property type="match status" value="2"/>
</dbReference>
<evidence type="ECO:0000313" key="6">
    <source>
        <dbReference type="Proteomes" id="UP001501920"/>
    </source>
</evidence>
<feature type="domain" description="Fibronectin type-III" evidence="4">
    <location>
        <begin position="527"/>
        <end position="623"/>
    </location>
</feature>
<dbReference type="PRINTS" id="PR00014">
    <property type="entry name" value="FNTYPEIII"/>
</dbReference>
<dbReference type="SMART" id="SM00409">
    <property type="entry name" value="IG"/>
    <property type="match status" value="3"/>
</dbReference>
<feature type="domain" description="Fibronectin type-III" evidence="4">
    <location>
        <begin position="825"/>
        <end position="920"/>
    </location>
</feature>
<feature type="domain" description="Fibronectin type-III" evidence="4">
    <location>
        <begin position="926"/>
        <end position="1028"/>
    </location>
</feature>
<evidence type="ECO:0000313" key="5">
    <source>
        <dbReference type="Ensembl" id="ENSPNAP00000073555.1"/>
    </source>
</evidence>
<keyword evidence="6" id="KW-1185">Reference proteome</keyword>
<feature type="domain" description="Fibronectin type-III" evidence="4">
    <location>
        <begin position="725"/>
        <end position="824"/>
    </location>
</feature>
<organism evidence="5 6">
    <name type="scientific">Pygocentrus nattereri</name>
    <name type="common">Red-bellied piranha</name>
    <dbReference type="NCBI Taxonomy" id="42514"/>
    <lineage>
        <taxon>Eukaryota</taxon>
        <taxon>Metazoa</taxon>
        <taxon>Chordata</taxon>
        <taxon>Craniata</taxon>
        <taxon>Vertebrata</taxon>
        <taxon>Euteleostomi</taxon>
        <taxon>Actinopterygii</taxon>
        <taxon>Neopterygii</taxon>
        <taxon>Teleostei</taxon>
        <taxon>Ostariophysi</taxon>
        <taxon>Characiformes</taxon>
        <taxon>Characoidei</taxon>
        <taxon>Pygocentrus</taxon>
    </lineage>
</organism>
<reference evidence="5" key="3">
    <citation type="submission" date="2025-09" db="UniProtKB">
        <authorList>
            <consortium name="Ensembl"/>
        </authorList>
    </citation>
    <scope>IDENTIFICATION</scope>
</reference>
<dbReference type="Gene3D" id="2.60.40.10">
    <property type="entry name" value="Immunoglobulins"/>
    <property type="match status" value="14"/>
</dbReference>
<reference evidence="5" key="2">
    <citation type="submission" date="2025-08" db="UniProtKB">
        <authorList>
            <consortium name="Ensembl"/>
        </authorList>
    </citation>
    <scope>IDENTIFICATION</scope>
</reference>
<dbReference type="Pfam" id="PF00041">
    <property type="entry name" value="fn3"/>
    <property type="match status" value="8"/>
</dbReference>
<feature type="domain" description="Fibronectin type-III" evidence="4">
    <location>
        <begin position="234"/>
        <end position="326"/>
    </location>
</feature>
<feature type="domain" description="Ig-like" evidence="3">
    <location>
        <begin position="41"/>
        <end position="130"/>
    </location>
</feature>
<evidence type="ECO:0000259" key="4">
    <source>
        <dbReference type="PROSITE" id="PS50853"/>
    </source>
</evidence>
<accession>A0AAR2LAJ2</accession>
<feature type="domain" description="Fibronectin type-III" evidence="4">
    <location>
        <begin position="429"/>
        <end position="524"/>
    </location>
</feature>
<dbReference type="InterPro" id="IPR036116">
    <property type="entry name" value="FN3_sf"/>
</dbReference>
<dbReference type="InterPro" id="IPR036179">
    <property type="entry name" value="Ig-like_dom_sf"/>
</dbReference>
<dbReference type="FunFam" id="2.60.40.10:FF:000012">
    <property type="entry name" value="titin isoform X1"/>
    <property type="match status" value="1"/>
</dbReference>
<dbReference type="GeneTree" id="ENSGT01150000286978"/>
<dbReference type="Pfam" id="PF07679">
    <property type="entry name" value="I-set"/>
    <property type="match status" value="3"/>
</dbReference>
<keyword evidence="1" id="KW-0677">Repeat</keyword>
<dbReference type="PANTHER" id="PTHR14340">
    <property type="entry name" value="MICROFIBRIL-ASSOCIATED GLYCOPROTEIN 3"/>
    <property type="match status" value="1"/>
</dbReference>
<dbReference type="Proteomes" id="UP001501920">
    <property type="component" value="Chromosome 6"/>
</dbReference>
<dbReference type="FunFam" id="2.60.40.10:FF:000112">
    <property type="entry name" value="Titin a"/>
    <property type="match status" value="1"/>
</dbReference>
<dbReference type="SMART" id="SM00060">
    <property type="entry name" value="FN3"/>
    <property type="match status" value="8"/>
</dbReference>
<gene>
    <name evidence="5" type="primary">ATP2A1</name>
</gene>
<proteinExistence type="predicted"/>
<dbReference type="GO" id="GO:0008307">
    <property type="term" value="F:structural constituent of muscle"/>
    <property type="evidence" value="ECO:0007669"/>
    <property type="project" value="TreeGrafter"/>
</dbReference>
<dbReference type="FunFam" id="2.60.40.10:FF:000011">
    <property type="entry name" value="Titin b"/>
    <property type="match status" value="1"/>
</dbReference>
<evidence type="ECO:0008006" key="7">
    <source>
        <dbReference type="Google" id="ProtNLM"/>
    </source>
</evidence>
<dbReference type="InterPro" id="IPR013783">
    <property type="entry name" value="Ig-like_fold"/>
</dbReference>
<dbReference type="PANTHER" id="PTHR14340:SF13">
    <property type="entry name" value="TITIN"/>
    <property type="match status" value="1"/>
</dbReference>
<dbReference type="FunFam" id="2.60.40.10:FF:000073">
    <property type="entry name" value="titin isoform X1"/>
    <property type="match status" value="1"/>
</dbReference>
<dbReference type="InterPro" id="IPR003961">
    <property type="entry name" value="FN3_dom"/>
</dbReference>
<dbReference type="AlphaFoldDB" id="A0AAR2LAJ2"/>
<dbReference type="InterPro" id="IPR013098">
    <property type="entry name" value="Ig_I-set"/>
</dbReference>
<evidence type="ECO:0000256" key="2">
    <source>
        <dbReference type="ARBA" id="ARBA00023319"/>
    </source>
</evidence>
<dbReference type="GO" id="GO:0048738">
    <property type="term" value="P:cardiac muscle tissue development"/>
    <property type="evidence" value="ECO:0007669"/>
    <property type="project" value="TreeGrafter"/>
</dbReference>
<dbReference type="InterPro" id="IPR003599">
    <property type="entry name" value="Ig_sub"/>
</dbReference>
<dbReference type="CDD" id="cd05748">
    <property type="entry name" value="Ig_Titin_like"/>
    <property type="match status" value="2"/>
</dbReference>
<reference evidence="5 6" key="1">
    <citation type="submission" date="2020-10" db="EMBL/GenBank/DDBJ databases">
        <title>Pygocentrus nattereri (red-bellied piranha) genome, fPygNat1, primary haplotype.</title>
        <authorList>
            <person name="Myers G."/>
            <person name="Meyer A."/>
            <person name="Karagic N."/>
            <person name="Pippel M."/>
            <person name="Winkler S."/>
            <person name="Tracey A."/>
            <person name="Wood J."/>
            <person name="Formenti G."/>
            <person name="Howe K."/>
            <person name="Fedrigo O."/>
            <person name="Jarvis E.D."/>
        </authorList>
    </citation>
    <scope>NUCLEOTIDE SEQUENCE [LARGE SCALE GENOMIC DNA]</scope>
</reference>
<feature type="domain" description="Fibronectin type-III" evidence="4">
    <location>
        <begin position="1167"/>
        <end position="1209"/>
    </location>
</feature>
<evidence type="ECO:0000259" key="3">
    <source>
        <dbReference type="PROSITE" id="PS50835"/>
    </source>
</evidence>
<dbReference type="FunFam" id="2.60.40.10:FF:000003">
    <property type="entry name" value="Titin isoform E"/>
    <property type="match status" value="1"/>
</dbReference>
<dbReference type="FunFam" id="2.60.40.10:FF:000986">
    <property type="entry name" value="Titin b"/>
    <property type="match status" value="1"/>
</dbReference>
<dbReference type="PROSITE" id="PS50853">
    <property type="entry name" value="FN3"/>
    <property type="match status" value="9"/>
</dbReference>
<dbReference type="InterPro" id="IPR007110">
    <property type="entry name" value="Ig-like_dom"/>
</dbReference>
<feature type="domain" description="Ig-like" evidence="3">
    <location>
        <begin position="1019"/>
        <end position="1113"/>
    </location>
</feature>
<dbReference type="PROSITE" id="PS50835">
    <property type="entry name" value="IG_LIKE"/>
    <property type="match status" value="2"/>
</dbReference>
<dbReference type="SUPFAM" id="SSF48726">
    <property type="entry name" value="Immunoglobulin"/>
    <property type="match status" value="4"/>
</dbReference>
<sequence length="1209" mass="132767">VTKNSAGAKYHFRITAMNAMGVGEPAQTVDLVEIIEREEIPDLELDAELRRTLVVKAGGSIRLFVPIKGRPAPTVTWTKEETTLKTRAIIDITESYTLLVIPECNRRDAGRYDLTLENAAGKKTAYVNVKVLDSPGPPLNLKPKAIDKESITLQWEMPLIDGGAKITNYIIEKREATRKAYATVVTKCDTCSARIPNLSEGSEYYFRVSAENEFGIGEAVETSDPIRASQAPTPPEMVTITDVTKNSVSLAWTKPKHDGGSRITGYVLEAQKKGTDQWTHVTTVKSLDFTVKNLNENEEYVFRVMAVNLSGRSHPRQSKHVVIREQSTEPEFDLRGVCQKTVIAKFSWDSPENDGGVPINNYVVEIRETTSQSWVELSSMIIRTTYKATRLTTGVEYQFRVKAKNRYGAGPPITSEAVVAAYPFKAPGPPGTPKVVAFTKDTMTIGWNEPVNDGGSEVIGYHIERKERSSIVWHRISKALVVGNLFKTSGLESGSAYEFRVMAENIAGIGKPSKASEPMLALDPVDPPGQPVPIHVSKNVITIQWTKPEYDGGFKITGYIVEKRDVPSGRWIRANFTNIIETTFTVSGLTKEASYEFRVFARNSAGAMSNPSDPSDPIICKDDIEEPRIMVDAKFKDVVLVRAGEVFKLDADVAGLPLPSMVWTKDGKDVENTSKLQIKMTDLSTTLVNKDSIRKDGGEFVLTATNVGGFAKHVFNVKVLDRPGPPGGPLKVSDITAEKCVLTWAPPADDGGANIEYYVVEKRESSRLAWTNVVTNLQVTQYQVTKLLKGNEYIFRVMAVNKYGVGDPLESDPTVSDNPYVPPDPPQTPEITAITKDSMVICWGAPVHDGGSEITNYGIERRDRISLRWVKCNKKKVTDLHFKVTGLVPGHEYEFRVVAENAAGVSAPSPSSPFTKAIDTLFKPGPPGNPRILDTTSSSITLAWNKPVYDGGSEITGYIVETCLPGTEEEEWTIVSPKEGLKGTSFTITNLKENQEYKINVSAVNSEGVGETASVPGSPKAEERLLPPEIDLDADLRKTVNIRACNTLRLFVPIRGRPAPEVKWSRENEEPLDRATIESTSSFTLLVIQNVNRFDSGKYNLTVGNSSGSKTVSITIRVLDTPGAPQNLKISKVTKEDDVGQYSIKLSNTAGEKLVDIRVVVLDKPGPPTGPVKVEEVTADSVTISWKPPEYDGGCTISNYLVEKRDTST</sequence>
<dbReference type="SUPFAM" id="SSF49265">
    <property type="entry name" value="Fibronectin type III"/>
    <property type="match status" value="5"/>
</dbReference>
<name>A0AAR2LAJ2_PYGNA</name>